<evidence type="ECO:0000313" key="4">
    <source>
        <dbReference type="Proteomes" id="UP000319817"/>
    </source>
</evidence>
<dbReference type="Gene3D" id="3.30.450.40">
    <property type="match status" value="1"/>
</dbReference>
<sequence length="508" mass="54897">MTKTIPHYLRVHHETASNQNVQTKAPLAKDSVNDFWHAYNEATGWRIDAGNGSPSIKARVQLQAAPGNANSRDTSETKNNTPLVNKLSAQRLADSATALAQQLADAHETIRIQNAELAARCSVVPESSQRALADRLSDSLADMVTAMKCDAAAIYLLDDDTENLTMRSMHGLPDNRLAAPPRQLQGSRGDLEAMVQGVVMISDLHELSFDTWSCPENASSAACASLVSSGVPIGTLWFYFSEQQSLEDSHAAIAQLAANQIAMQLQSASSDSSLQTTTPDHNVDDLAQWQFAGLPMGTLLAPDWRVDGMIESPQPWATGWHAWDVLPDGTLMIAIAEAEDKSIAGSMSAAIARAALESHTGYRHTPEQLLQRVSDTLWQTNTMDQLTSLMYVRINPETGEGEIASAGSMIAMIAGRYGYRPAIAPNDSPLASRIDLNCTATTFRMSAGEVLMAYGDGFGGDGIDQTTIGNQLRQAMQASDNCPLASVRRHLVDQPMNHERGAVTILRQ</sequence>
<evidence type="ECO:0000256" key="1">
    <source>
        <dbReference type="ARBA" id="ARBA00022801"/>
    </source>
</evidence>
<dbReference type="AlphaFoldDB" id="A0A517NS82"/>
<accession>A0A517NS82</accession>
<dbReference type="InterPro" id="IPR036457">
    <property type="entry name" value="PPM-type-like_dom_sf"/>
</dbReference>
<reference evidence="3 4" key="1">
    <citation type="submission" date="2019-02" db="EMBL/GenBank/DDBJ databases">
        <title>Deep-cultivation of Planctomycetes and their phenomic and genomic characterization uncovers novel biology.</title>
        <authorList>
            <person name="Wiegand S."/>
            <person name="Jogler M."/>
            <person name="Boedeker C."/>
            <person name="Pinto D."/>
            <person name="Vollmers J."/>
            <person name="Rivas-Marin E."/>
            <person name="Kohn T."/>
            <person name="Peeters S.H."/>
            <person name="Heuer A."/>
            <person name="Rast P."/>
            <person name="Oberbeckmann S."/>
            <person name="Bunk B."/>
            <person name="Jeske O."/>
            <person name="Meyerdierks A."/>
            <person name="Storesund J.E."/>
            <person name="Kallscheuer N."/>
            <person name="Luecker S."/>
            <person name="Lage O.M."/>
            <person name="Pohl T."/>
            <person name="Merkel B.J."/>
            <person name="Hornburger P."/>
            <person name="Mueller R.-W."/>
            <person name="Bruemmer F."/>
            <person name="Labrenz M."/>
            <person name="Spormann A.M."/>
            <person name="Op den Camp H."/>
            <person name="Overmann J."/>
            <person name="Amann R."/>
            <person name="Jetten M.S.M."/>
            <person name="Mascher T."/>
            <person name="Medema M.H."/>
            <person name="Devos D.P."/>
            <person name="Kaster A.-K."/>
            <person name="Ovreas L."/>
            <person name="Rohde M."/>
            <person name="Galperin M.Y."/>
            <person name="Jogler C."/>
        </authorList>
    </citation>
    <scope>NUCLEOTIDE SEQUENCE [LARGE SCALE GENOMIC DNA]</scope>
    <source>
        <strain evidence="3 4">K23_9</strain>
    </source>
</reference>
<gene>
    <name evidence="3" type="ORF">K239x_19120</name>
</gene>
<evidence type="ECO:0000313" key="3">
    <source>
        <dbReference type="EMBL" id="QDT09959.1"/>
    </source>
</evidence>
<dbReference type="Gene3D" id="3.60.40.10">
    <property type="entry name" value="PPM-type phosphatase domain"/>
    <property type="match status" value="1"/>
</dbReference>
<dbReference type="InterPro" id="IPR001932">
    <property type="entry name" value="PPM-type_phosphatase-like_dom"/>
</dbReference>
<dbReference type="Pfam" id="PF13185">
    <property type="entry name" value="GAF_2"/>
    <property type="match status" value="1"/>
</dbReference>
<feature type="domain" description="GAF" evidence="2">
    <location>
        <begin position="131"/>
        <end position="275"/>
    </location>
</feature>
<protein>
    <submittedName>
        <fullName evidence="3">Stage II sporulation protein E (SpoIIE)</fullName>
    </submittedName>
</protein>
<keyword evidence="1" id="KW-0378">Hydrolase</keyword>
<dbReference type="Proteomes" id="UP000319817">
    <property type="component" value="Chromosome"/>
</dbReference>
<dbReference type="GO" id="GO:0016791">
    <property type="term" value="F:phosphatase activity"/>
    <property type="evidence" value="ECO:0007669"/>
    <property type="project" value="TreeGrafter"/>
</dbReference>
<proteinExistence type="predicted"/>
<dbReference type="EMBL" id="CP036526">
    <property type="protein sequence ID" value="QDT09959.1"/>
    <property type="molecule type" value="Genomic_DNA"/>
</dbReference>
<dbReference type="PANTHER" id="PTHR43156:SF2">
    <property type="entry name" value="STAGE II SPORULATION PROTEIN E"/>
    <property type="match status" value="1"/>
</dbReference>
<dbReference type="SMART" id="SM00065">
    <property type="entry name" value="GAF"/>
    <property type="match status" value="1"/>
</dbReference>
<evidence type="ECO:0000259" key="2">
    <source>
        <dbReference type="SMART" id="SM00065"/>
    </source>
</evidence>
<name>A0A517NS82_9BACT</name>
<dbReference type="InterPro" id="IPR003018">
    <property type="entry name" value="GAF"/>
</dbReference>
<dbReference type="InterPro" id="IPR052016">
    <property type="entry name" value="Bact_Sigma-Reg"/>
</dbReference>
<organism evidence="3 4">
    <name type="scientific">Stieleria marina</name>
    <dbReference type="NCBI Taxonomy" id="1930275"/>
    <lineage>
        <taxon>Bacteria</taxon>
        <taxon>Pseudomonadati</taxon>
        <taxon>Planctomycetota</taxon>
        <taxon>Planctomycetia</taxon>
        <taxon>Pirellulales</taxon>
        <taxon>Pirellulaceae</taxon>
        <taxon>Stieleria</taxon>
    </lineage>
</organism>
<dbReference type="SUPFAM" id="SSF55781">
    <property type="entry name" value="GAF domain-like"/>
    <property type="match status" value="1"/>
</dbReference>
<dbReference type="PANTHER" id="PTHR43156">
    <property type="entry name" value="STAGE II SPORULATION PROTEIN E-RELATED"/>
    <property type="match status" value="1"/>
</dbReference>
<dbReference type="RefSeq" id="WP_145417513.1">
    <property type="nucleotide sequence ID" value="NZ_CP036526.1"/>
</dbReference>
<dbReference type="Pfam" id="PF07228">
    <property type="entry name" value="SpoIIE"/>
    <property type="match status" value="1"/>
</dbReference>
<dbReference type="OrthoDB" id="250169at2"/>
<dbReference type="InterPro" id="IPR029016">
    <property type="entry name" value="GAF-like_dom_sf"/>
</dbReference>
<keyword evidence="4" id="KW-1185">Reference proteome</keyword>